<dbReference type="Proteomes" id="UP000199139">
    <property type="component" value="Unassembled WGS sequence"/>
</dbReference>
<keyword evidence="4" id="KW-1133">Transmembrane helix</keyword>
<evidence type="ECO:0000256" key="3">
    <source>
        <dbReference type="SAM" id="Coils"/>
    </source>
</evidence>
<evidence type="ECO:0000313" key="8">
    <source>
        <dbReference type="Proteomes" id="UP000199139"/>
    </source>
</evidence>
<dbReference type="SUPFAM" id="SSF58104">
    <property type="entry name" value="Methyl-accepting chemotaxis protein (MCP) signaling domain"/>
    <property type="match status" value="1"/>
</dbReference>
<feature type="transmembrane region" description="Helical" evidence="4">
    <location>
        <begin position="43"/>
        <end position="64"/>
    </location>
</feature>
<feature type="transmembrane region" description="Helical" evidence="4">
    <location>
        <begin position="84"/>
        <end position="106"/>
    </location>
</feature>
<dbReference type="SMART" id="SM00283">
    <property type="entry name" value="MA"/>
    <property type="match status" value="1"/>
</dbReference>
<dbReference type="GO" id="GO:0007165">
    <property type="term" value="P:signal transduction"/>
    <property type="evidence" value="ECO:0007669"/>
    <property type="project" value="UniProtKB-KW"/>
</dbReference>
<dbReference type="RefSeq" id="WP_089852714.1">
    <property type="nucleotide sequence ID" value="NZ_BJWJ01000001.1"/>
</dbReference>
<name>A0A1I6P466_9BACI</name>
<feature type="transmembrane region" description="Helical" evidence="4">
    <location>
        <begin position="113"/>
        <end position="132"/>
    </location>
</feature>
<dbReference type="PANTHER" id="PTHR32089:SF112">
    <property type="entry name" value="LYSOZYME-LIKE PROTEIN-RELATED"/>
    <property type="match status" value="1"/>
</dbReference>
<evidence type="ECO:0000256" key="2">
    <source>
        <dbReference type="PROSITE-ProRule" id="PRU00284"/>
    </source>
</evidence>
<dbReference type="GO" id="GO:0016020">
    <property type="term" value="C:membrane"/>
    <property type="evidence" value="ECO:0007669"/>
    <property type="project" value="InterPro"/>
</dbReference>
<dbReference type="Proteomes" id="UP000321773">
    <property type="component" value="Unassembled WGS sequence"/>
</dbReference>
<reference evidence="6 9" key="2">
    <citation type="submission" date="2019-07" db="EMBL/GenBank/DDBJ databases">
        <title>Whole genome shotgun sequence of Halolactibacillus miurensis NBRC 100873.</title>
        <authorList>
            <person name="Hosoyama A."/>
            <person name="Uohara A."/>
            <person name="Ohji S."/>
            <person name="Ichikawa N."/>
        </authorList>
    </citation>
    <scope>NUCLEOTIDE SEQUENCE [LARGE SCALE GENOMIC DNA]</scope>
    <source>
        <strain evidence="6 9">NBRC 100873</strain>
    </source>
</reference>
<feature type="domain" description="Methyl-accepting transducer" evidence="5">
    <location>
        <begin position="220"/>
        <end position="467"/>
    </location>
</feature>
<dbReference type="EMBL" id="BJWJ01000001">
    <property type="protein sequence ID" value="GEM03133.1"/>
    <property type="molecule type" value="Genomic_DNA"/>
</dbReference>
<dbReference type="PANTHER" id="PTHR32089">
    <property type="entry name" value="METHYL-ACCEPTING CHEMOTAXIS PROTEIN MCPB"/>
    <property type="match status" value="1"/>
</dbReference>
<evidence type="ECO:0000256" key="1">
    <source>
        <dbReference type="ARBA" id="ARBA00023224"/>
    </source>
</evidence>
<feature type="transmembrane region" description="Helical" evidence="4">
    <location>
        <begin position="144"/>
        <end position="164"/>
    </location>
</feature>
<reference evidence="7 8" key="1">
    <citation type="submission" date="2016-10" db="EMBL/GenBank/DDBJ databases">
        <authorList>
            <person name="de Groot N.N."/>
        </authorList>
    </citation>
    <scope>NUCLEOTIDE SEQUENCE [LARGE SCALE GENOMIC DNA]</scope>
    <source>
        <strain evidence="7 8">DSM 17074</strain>
    </source>
</reference>
<evidence type="ECO:0000259" key="5">
    <source>
        <dbReference type="PROSITE" id="PS50111"/>
    </source>
</evidence>
<keyword evidence="1 2" id="KW-0807">Transducer</keyword>
<organism evidence="7 8">
    <name type="scientific">Halolactibacillus miurensis</name>
    <dbReference type="NCBI Taxonomy" id="306541"/>
    <lineage>
        <taxon>Bacteria</taxon>
        <taxon>Bacillati</taxon>
        <taxon>Bacillota</taxon>
        <taxon>Bacilli</taxon>
        <taxon>Bacillales</taxon>
        <taxon>Bacillaceae</taxon>
        <taxon>Halolactibacillus</taxon>
    </lineage>
</organism>
<sequence length="488" mass="54235">MHTIQDLQYKDLTQKNLLAILAFSFSLVSGGVIALLDGLMMKGLLYVSEIILLWVSFFLLRYLFKKPMIFPYILVTSGYLFTMTGAYLFGSSLSITLIFFFLLFLSTLYLRKVIFIIGSVLGLLGIYINTIAAPDALVILTDNLTFTIATYFLAGIVAFLLIVLNNKQQKTLEQILIESEEAKNTEVHQHQQLESHVETIVSALTTMNEHIHSNLDSQGEMAMAIQELAEGSADQSEKISDIDAYQKETMRETQAMLTETDTLESLVKSSTETANEGNQLLDSLVNNTKQLLGYFKEMNEAFNLLSIKIKETNSFSDSIIDISEQTNLLALNASIEAARAGEAGKGFAVVADEIRKLAENSNHAAENITANLKEVNDTHEFTLEKMTQNLQMSEDNLKKATDVDQAFTKLGSYLTNLREQFSAFQVIAEKVEGNTNHVSDRTSELAAIIEQSSASLEEMSATVETLNKQNKTIADDMKRTESAAKQIV</sequence>
<keyword evidence="3" id="KW-0175">Coiled coil</keyword>
<dbReference type="OrthoDB" id="242546at2"/>
<keyword evidence="4" id="KW-0812">Transmembrane</keyword>
<dbReference type="Gene3D" id="1.10.287.950">
    <property type="entry name" value="Methyl-accepting chemotaxis protein"/>
    <property type="match status" value="1"/>
</dbReference>
<proteinExistence type="predicted"/>
<dbReference type="STRING" id="306541.SAMN05421668_101187"/>
<dbReference type="AlphaFoldDB" id="A0A1I6P466"/>
<keyword evidence="9" id="KW-1185">Reference proteome</keyword>
<dbReference type="InterPro" id="IPR004089">
    <property type="entry name" value="MCPsignal_dom"/>
</dbReference>
<evidence type="ECO:0000313" key="7">
    <source>
        <dbReference type="EMBL" id="SFS34931.1"/>
    </source>
</evidence>
<dbReference type="Pfam" id="PF00015">
    <property type="entry name" value="MCPsignal"/>
    <property type="match status" value="1"/>
</dbReference>
<feature type="transmembrane region" description="Helical" evidence="4">
    <location>
        <begin position="17"/>
        <end position="36"/>
    </location>
</feature>
<accession>A0A1I6P466</accession>
<dbReference type="EMBL" id="FPAI01000001">
    <property type="protein sequence ID" value="SFS34931.1"/>
    <property type="molecule type" value="Genomic_DNA"/>
</dbReference>
<evidence type="ECO:0000313" key="6">
    <source>
        <dbReference type="EMBL" id="GEM03133.1"/>
    </source>
</evidence>
<gene>
    <name evidence="6" type="ORF">HMI01_01210</name>
    <name evidence="7" type="ORF">SAMN05421668_101187</name>
</gene>
<keyword evidence="4" id="KW-0472">Membrane</keyword>
<evidence type="ECO:0000256" key="4">
    <source>
        <dbReference type="SAM" id="Phobius"/>
    </source>
</evidence>
<evidence type="ECO:0000313" key="9">
    <source>
        <dbReference type="Proteomes" id="UP000321773"/>
    </source>
</evidence>
<dbReference type="PROSITE" id="PS50111">
    <property type="entry name" value="CHEMOTAXIS_TRANSDUC_2"/>
    <property type="match status" value="1"/>
</dbReference>
<feature type="coiled-coil region" evidence="3">
    <location>
        <begin position="449"/>
        <end position="483"/>
    </location>
</feature>
<protein>
    <submittedName>
        <fullName evidence="7">Methyl-accepting chemotaxis protein</fullName>
    </submittedName>
</protein>